<dbReference type="Pfam" id="PF01584">
    <property type="entry name" value="CheW"/>
    <property type="match status" value="1"/>
</dbReference>
<accession>A0ABW2J3A3</accession>
<proteinExistence type="predicted"/>
<dbReference type="SMART" id="SM00448">
    <property type="entry name" value="REC"/>
    <property type="match status" value="1"/>
</dbReference>
<protein>
    <submittedName>
        <fullName evidence="4">Chemotaxis protein</fullName>
    </submittedName>
</protein>
<keyword evidence="1" id="KW-0597">Phosphoprotein</keyword>
<dbReference type="Proteomes" id="UP001596379">
    <property type="component" value="Unassembled WGS sequence"/>
</dbReference>
<feature type="domain" description="Response regulatory" evidence="2">
    <location>
        <begin position="189"/>
        <end position="318"/>
    </location>
</feature>
<dbReference type="Gene3D" id="2.40.50.180">
    <property type="entry name" value="CheA-289, Domain 4"/>
    <property type="match status" value="1"/>
</dbReference>
<dbReference type="InterPro" id="IPR002545">
    <property type="entry name" value="CheW-lke_dom"/>
</dbReference>
<feature type="modified residue" description="4-aspartylphosphate" evidence="1">
    <location>
        <position position="251"/>
    </location>
</feature>
<gene>
    <name evidence="4" type="ORF">ACFQO0_05470</name>
</gene>
<name>A0ABW2J3A3_9BURK</name>
<feature type="domain" description="CheW-like" evidence="3">
    <location>
        <begin position="19"/>
        <end position="167"/>
    </location>
</feature>
<dbReference type="Gene3D" id="3.40.50.2300">
    <property type="match status" value="1"/>
</dbReference>
<organism evidence="4 5">
    <name type="scientific">Herminiimonas aquatilis</name>
    <dbReference type="NCBI Taxonomy" id="345342"/>
    <lineage>
        <taxon>Bacteria</taxon>
        <taxon>Pseudomonadati</taxon>
        <taxon>Pseudomonadota</taxon>
        <taxon>Betaproteobacteria</taxon>
        <taxon>Burkholderiales</taxon>
        <taxon>Oxalobacteraceae</taxon>
        <taxon>Herminiimonas</taxon>
    </lineage>
</organism>
<dbReference type="RefSeq" id="WP_382233001.1">
    <property type="nucleotide sequence ID" value="NZ_JBHTCC010000001.1"/>
</dbReference>
<dbReference type="PROSITE" id="PS50110">
    <property type="entry name" value="RESPONSE_REGULATORY"/>
    <property type="match status" value="1"/>
</dbReference>
<dbReference type="InterPro" id="IPR001789">
    <property type="entry name" value="Sig_transdc_resp-reg_receiver"/>
</dbReference>
<dbReference type="PANTHER" id="PTHR47233:SF4">
    <property type="entry name" value="CHEMOTAXIS SIGNAL TRANSDUCTION PROTEIN"/>
    <property type="match status" value="1"/>
</dbReference>
<evidence type="ECO:0000259" key="2">
    <source>
        <dbReference type="PROSITE" id="PS50110"/>
    </source>
</evidence>
<evidence type="ECO:0000313" key="4">
    <source>
        <dbReference type="EMBL" id="MFC7297877.1"/>
    </source>
</evidence>
<dbReference type="SUPFAM" id="SSF50341">
    <property type="entry name" value="CheW-like"/>
    <property type="match status" value="1"/>
</dbReference>
<reference evidence="5" key="1">
    <citation type="journal article" date="2019" name="Int. J. Syst. Evol. Microbiol.">
        <title>The Global Catalogue of Microorganisms (GCM) 10K type strain sequencing project: providing services to taxonomists for standard genome sequencing and annotation.</title>
        <authorList>
            <consortium name="The Broad Institute Genomics Platform"/>
            <consortium name="The Broad Institute Genome Sequencing Center for Infectious Disease"/>
            <person name="Wu L."/>
            <person name="Ma J."/>
        </authorList>
    </citation>
    <scope>NUCLEOTIDE SEQUENCE [LARGE SCALE GENOMIC DNA]</scope>
    <source>
        <strain evidence="5">CCUG 36956</strain>
    </source>
</reference>
<dbReference type="InterPro" id="IPR036061">
    <property type="entry name" value="CheW-like_dom_sf"/>
</dbReference>
<sequence length="322" mass="34489">MDATQKEIDERSGLTANNKFELMLFRLGISPHSEQSEVYGINVFKLRELMAMPTVNSIANSPPHVLGMANIRGQLIPVINLPAALGCTPATGLNILMVTEFARTTQAFAVEEVDEIVRLNWSQVRAAEGAAAGGGTITSIAQLDADLNNTRLAQVLDVEQILRNVMPSNTPDIDPETIDNSTRLQPGAVILAADDSASARMLISGCLDAMGLPFVMAKTGLEAWNMLNELSNTASKEGKSAADKVALVLTDLEMPEMDGFTLTKKIKGDARFNKIPVVIHSSLSGATNEVHVKSVGADAYTAKFKAEELAATLLDVLAKTRK</sequence>
<dbReference type="InterPro" id="IPR011006">
    <property type="entry name" value="CheY-like_superfamily"/>
</dbReference>
<dbReference type="PANTHER" id="PTHR47233">
    <property type="entry name" value="CHEMOTAXIS PROTEIN CHEV"/>
    <property type="match status" value="1"/>
</dbReference>
<evidence type="ECO:0000313" key="5">
    <source>
        <dbReference type="Proteomes" id="UP001596379"/>
    </source>
</evidence>
<dbReference type="Pfam" id="PF00072">
    <property type="entry name" value="Response_reg"/>
    <property type="match status" value="1"/>
</dbReference>
<dbReference type="EMBL" id="JBHTCC010000001">
    <property type="protein sequence ID" value="MFC7297877.1"/>
    <property type="molecule type" value="Genomic_DNA"/>
</dbReference>
<evidence type="ECO:0000256" key="1">
    <source>
        <dbReference type="PROSITE-ProRule" id="PRU00169"/>
    </source>
</evidence>
<keyword evidence="5" id="KW-1185">Reference proteome</keyword>
<dbReference type="PROSITE" id="PS50851">
    <property type="entry name" value="CHEW"/>
    <property type="match status" value="1"/>
</dbReference>
<evidence type="ECO:0000259" key="3">
    <source>
        <dbReference type="PROSITE" id="PS50851"/>
    </source>
</evidence>
<dbReference type="SMART" id="SM00260">
    <property type="entry name" value="CheW"/>
    <property type="match status" value="1"/>
</dbReference>
<dbReference type="InterPro" id="IPR024181">
    <property type="entry name" value="Chemotax_regulator_CheV"/>
</dbReference>
<dbReference type="Gene3D" id="2.30.30.40">
    <property type="entry name" value="SH3 Domains"/>
    <property type="match status" value="1"/>
</dbReference>
<dbReference type="PIRSF" id="PIRSF002867">
    <property type="entry name" value="CheV"/>
    <property type="match status" value="1"/>
</dbReference>
<comment type="caution">
    <text evidence="4">The sequence shown here is derived from an EMBL/GenBank/DDBJ whole genome shotgun (WGS) entry which is preliminary data.</text>
</comment>
<dbReference type="SUPFAM" id="SSF52172">
    <property type="entry name" value="CheY-like"/>
    <property type="match status" value="1"/>
</dbReference>